<dbReference type="PANTHER" id="PTHR33393">
    <property type="entry name" value="POLYGLUTAMINE SYNTHESIS ACCESSORY PROTEIN RV0574C-RELATED"/>
    <property type="match status" value="1"/>
</dbReference>
<dbReference type="KEGG" id="ska:CP970_03160"/>
<feature type="compositionally biased region" description="Low complexity" evidence="2">
    <location>
        <begin position="55"/>
        <end position="77"/>
    </location>
</feature>
<evidence type="ECO:0000256" key="1">
    <source>
        <dbReference type="ARBA" id="ARBA00005662"/>
    </source>
</evidence>
<dbReference type="Gene3D" id="3.60.21.10">
    <property type="match status" value="1"/>
</dbReference>
<dbReference type="Proteomes" id="UP000325529">
    <property type="component" value="Chromosome"/>
</dbReference>
<comment type="similarity">
    <text evidence="1">Belongs to the CapA family.</text>
</comment>
<proteinExistence type="inferred from homology"/>
<evidence type="ECO:0000259" key="3">
    <source>
        <dbReference type="SMART" id="SM00854"/>
    </source>
</evidence>
<dbReference type="Pfam" id="PF09587">
    <property type="entry name" value="PGA_cap"/>
    <property type="match status" value="1"/>
</dbReference>
<sequence>MTQHARNSRHTRTTPTPRTSRAPRNLRRATAVATVLLIGGTAACAGQPDDAAKPAAKLAAPGASPRAASGPAPAPSAAGGGAAGPRGFTLVASGDVLPHSSIIRQANADAGGDGYDFEPMLSGAKPVVAKADLAICHMETVYGANGDYSGYPSFKSPPQVARALKATGYDSCSTASNHTLDAGSAGVRRTLDALDKAGVKHAGSARSAAEDKSPAWLRAGGAKVAQLAYTYGTNDIPLPKGKPWSVDLIDRGKIVADARAARRAGADVVVVSLHWGSEWQDEPDRQQLRLGKQLTGSRTGSRPDIDLILGTHAHVPQAYEKVNGTWIIYGMGDQIAGNMINHEGAHDPRGNQGSIGRFTFAPPARPGARWEVRKAEFIPMWFDTDPGRVVNLNRALDRGAEVGGIRDRIRRVVLSRGAGKAGLVMGK</sequence>
<evidence type="ECO:0000256" key="2">
    <source>
        <dbReference type="SAM" id="MobiDB-lite"/>
    </source>
</evidence>
<dbReference type="CDD" id="cd07381">
    <property type="entry name" value="MPP_CapA"/>
    <property type="match status" value="1"/>
</dbReference>
<organism evidence="4 5">
    <name type="scientific">Streptomyces kanamyceticus</name>
    <dbReference type="NCBI Taxonomy" id="1967"/>
    <lineage>
        <taxon>Bacteria</taxon>
        <taxon>Bacillati</taxon>
        <taxon>Actinomycetota</taxon>
        <taxon>Actinomycetes</taxon>
        <taxon>Kitasatosporales</taxon>
        <taxon>Streptomycetaceae</taxon>
        <taxon>Streptomyces</taxon>
    </lineage>
</organism>
<dbReference type="SUPFAM" id="SSF56300">
    <property type="entry name" value="Metallo-dependent phosphatases"/>
    <property type="match status" value="1"/>
</dbReference>
<evidence type="ECO:0000313" key="5">
    <source>
        <dbReference type="Proteomes" id="UP000325529"/>
    </source>
</evidence>
<reference evidence="4 5" key="1">
    <citation type="submission" date="2017-09" db="EMBL/GenBank/DDBJ databases">
        <authorList>
            <person name="Lee N."/>
            <person name="Cho B.-K."/>
        </authorList>
    </citation>
    <scope>NUCLEOTIDE SEQUENCE [LARGE SCALE GENOMIC DNA]</scope>
    <source>
        <strain evidence="4 5">ATCC 12853</strain>
    </source>
</reference>
<feature type="compositionally biased region" description="Low complexity" evidence="2">
    <location>
        <begin position="13"/>
        <end position="23"/>
    </location>
</feature>
<dbReference type="EMBL" id="CP023699">
    <property type="protein sequence ID" value="QEU90038.1"/>
    <property type="molecule type" value="Genomic_DNA"/>
</dbReference>
<feature type="compositionally biased region" description="Basic residues" evidence="2">
    <location>
        <begin position="1"/>
        <end position="12"/>
    </location>
</feature>
<dbReference type="SMART" id="SM00854">
    <property type="entry name" value="PGA_cap"/>
    <property type="match status" value="1"/>
</dbReference>
<keyword evidence="5" id="KW-1185">Reference proteome</keyword>
<feature type="region of interest" description="Disordered" evidence="2">
    <location>
        <begin position="1"/>
        <end position="27"/>
    </location>
</feature>
<feature type="region of interest" description="Disordered" evidence="2">
    <location>
        <begin position="55"/>
        <end position="83"/>
    </location>
</feature>
<dbReference type="InterPro" id="IPR052169">
    <property type="entry name" value="CW_Biosynth-Accessory"/>
</dbReference>
<name>A0A5J6G7X6_STRKN</name>
<accession>A0A5J6G7X6</accession>
<feature type="domain" description="Capsule synthesis protein CapA" evidence="3">
    <location>
        <begin position="89"/>
        <end position="338"/>
    </location>
</feature>
<dbReference type="AlphaFoldDB" id="A0A5J6G7X6"/>
<dbReference type="InterPro" id="IPR029052">
    <property type="entry name" value="Metallo-depent_PP-like"/>
</dbReference>
<evidence type="ECO:0000313" key="4">
    <source>
        <dbReference type="EMBL" id="QEU90038.1"/>
    </source>
</evidence>
<dbReference type="OrthoDB" id="9810718at2"/>
<gene>
    <name evidence="4" type="ORF">CP970_03160</name>
</gene>
<dbReference type="RefSeq" id="WP_079043291.1">
    <property type="nucleotide sequence ID" value="NZ_CP023699.1"/>
</dbReference>
<dbReference type="PANTHER" id="PTHR33393:SF13">
    <property type="entry name" value="PGA BIOSYNTHESIS PROTEIN CAPA"/>
    <property type="match status" value="1"/>
</dbReference>
<protein>
    <submittedName>
        <fullName evidence="4">CapA family protein</fullName>
    </submittedName>
</protein>
<dbReference type="InterPro" id="IPR019079">
    <property type="entry name" value="Capsule_synth_CapA"/>
</dbReference>